<name>A0AAV2R9M7_MEGNR</name>
<dbReference type="InterPro" id="IPR007110">
    <property type="entry name" value="Ig-like_dom"/>
</dbReference>
<reference evidence="2 3" key="1">
    <citation type="submission" date="2024-05" db="EMBL/GenBank/DDBJ databases">
        <authorList>
            <person name="Wallberg A."/>
        </authorList>
    </citation>
    <scope>NUCLEOTIDE SEQUENCE [LARGE SCALE GENOMIC DNA]</scope>
</reference>
<protein>
    <recommendedName>
        <fullName evidence="1">Ig-like domain-containing protein</fullName>
    </recommendedName>
</protein>
<feature type="non-terminal residue" evidence="2">
    <location>
        <position position="216"/>
    </location>
</feature>
<dbReference type="InterPro" id="IPR003599">
    <property type="entry name" value="Ig_sub"/>
</dbReference>
<dbReference type="InterPro" id="IPR036179">
    <property type="entry name" value="Ig-like_dom_sf"/>
</dbReference>
<dbReference type="EMBL" id="CAXKWB010018880">
    <property type="protein sequence ID" value="CAL4121345.1"/>
    <property type="molecule type" value="Genomic_DNA"/>
</dbReference>
<dbReference type="SUPFAM" id="SSF48726">
    <property type="entry name" value="Immunoglobulin"/>
    <property type="match status" value="1"/>
</dbReference>
<gene>
    <name evidence="2" type="ORF">MNOR_LOCUS22442</name>
</gene>
<dbReference type="SMART" id="SM00408">
    <property type="entry name" value="IGc2"/>
    <property type="match status" value="1"/>
</dbReference>
<dbReference type="InterPro" id="IPR013783">
    <property type="entry name" value="Ig-like_fold"/>
</dbReference>
<dbReference type="Pfam" id="PF13927">
    <property type="entry name" value="Ig_3"/>
    <property type="match status" value="1"/>
</dbReference>
<dbReference type="Gene3D" id="2.60.40.10">
    <property type="entry name" value="Immunoglobulins"/>
    <property type="match status" value="3"/>
</dbReference>
<feature type="non-terminal residue" evidence="2">
    <location>
        <position position="1"/>
    </location>
</feature>
<sequence>TSLDGQVSSSTLELTLNPADEGRRLTCRAENQDLPATTKEETHILQVLYPPEVQVSAGSSLDLNNIKEGDDVYFDCHVKARPEAHRIIWRFNGSELRPNSSAGVMVVGESLVLQKVSRGRAGRYSCEAINTQGKNSSHPIILTIKFSPVCRVEQTDVYGVGRNEKTTVTCRVEADPPVNSYRWAFNNTGEFVDIPPAAYDIKEDKMLGQRSDLRYS</sequence>
<feature type="domain" description="Ig-like" evidence="1">
    <location>
        <begin position="51"/>
        <end position="143"/>
    </location>
</feature>
<dbReference type="AlphaFoldDB" id="A0AAV2R9M7"/>
<dbReference type="SMART" id="SM00409">
    <property type="entry name" value="IG"/>
    <property type="match status" value="1"/>
</dbReference>
<dbReference type="Proteomes" id="UP001497623">
    <property type="component" value="Unassembled WGS sequence"/>
</dbReference>
<dbReference type="PROSITE" id="PS50835">
    <property type="entry name" value="IG_LIKE"/>
    <property type="match status" value="1"/>
</dbReference>
<proteinExistence type="predicted"/>
<evidence type="ECO:0000313" key="2">
    <source>
        <dbReference type="EMBL" id="CAL4121345.1"/>
    </source>
</evidence>
<accession>A0AAV2R9M7</accession>
<comment type="caution">
    <text evidence="2">The sequence shown here is derived from an EMBL/GenBank/DDBJ whole genome shotgun (WGS) entry which is preliminary data.</text>
</comment>
<dbReference type="InterPro" id="IPR003598">
    <property type="entry name" value="Ig_sub2"/>
</dbReference>
<dbReference type="PANTHER" id="PTHR23278">
    <property type="entry name" value="SIDESTEP PROTEIN"/>
    <property type="match status" value="1"/>
</dbReference>
<evidence type="ECO:0000313" key="3">
    <source>
        <dbReference type="Proteomes" id="UP001497623"/>
    </source>
</evidence>
<evidence type="ECO:0000259" key="1">
    <source>
        <dbReference type="PROSITE" id="PS50835"/>
    </source>
</evidence>
<dbReference type="PANTHER" id="PTHR23278:SF19">
    <property type="entry name" value="OBSCURIN"/>
    <property type="match status" value="1"/>
</dbReference>
<organism evidence="2 3">
    <name type="scientific">Meganyctiphanes norvegica</name>
    <name type="common">Northern krill</name>
    <name type="synonym">Thysanopoda norvegica</name>
    <dbReference type="NCBI Taxonomy" id="48144"/>
    <lineage>
        <taxon>Eukaryota</taxon>
        <taxon>Metazoa</taxon>
        <taxon>Ecdysozoa</taxon>
        <taxon>Arthropoda</taxon>
        <taxon>Crustacea</taxon>
        <taxon>Multicrustacea</taxon>
        <taxon>Malacostraca</taxon>
        <taxon>Eumalacostraca</taxon>
        <taxon>Eucarida</taxon>
        <taxon>Euphausiacea</taxon>
        <taxon>Euphausiidae</taxon>
        <taxon>Meganyctiphanes</taxon>
    </lineage>
</organism>
<keyword evidence="3" id="KW-1185">Reference proteome</keyword>